<comment type="caution">
    <text evidence="1">The sequence shown here is derived from an EMBL/GenBank/DDBJ whole genome shotgun (WGS) entry which is preliminary data.</text>
</comment>
<dbReference type="RefSeq" id="WP_308983331.1">
    <property type="nucleotide sequence ID" value="NZ_JARXIC010000001.1"/>
</dbReference>
<organism evidence="1 2">
    <name type="scientific">Thalassobacterium sedimentorum</name>
    <dbReference type="NCBI Taxonomy" id="3041258"/>
    <lineage>
        <taxon>Bacteria</taxon>
        <taxon>Pseudomonadati</taxon>
        <taxon>Verrucomicrobiota</taxon>
        <taxon>Opitutia</taxon>
        <taxon>Puniceicoccales</taxon>
        <taxon>Coraliomargaritaceae</taxon>
        <taxon>Thalassobacterium</taxon>
    </lineage>
</organism>
<evidence type="ECO:0000313" key="2">
    <source>
        <dbReference type="Proteomes" id="UP001243717"/>
    </source>
</evidence>
<gene>
    <name evidence="1" type="ORF">QEH59_00190</name>
</gene>
<sequence length="704" mass="79299">MNKFRTILRYSIDPQSDVDFYIDELLTFCQSSQIEEVMLLLCAEELSVGHMTEDELKQNCDLGKRLKQALDSKGIDLSLNPWSTLYQVPRGRKLHSGQHFRTMVGESGAHSPLVACPLCQKWQNYQAEIFAKLTHELQPVAIWFEDDWRLHNHGPELGWGGCFCEEHMRRFSELVGEEVDRPRLLETILQSGTPHPWRKQWFKLSRQSLLEPLDTIRAAMKEAHSETRLALMTSRPDQHSIEGRDWQAIQDGFGYEPAFMVRPHMEPYTEERALRRTVSVTRQTLACLTGPIEVYPELENSPRCGIYSKSARYTVWQMLESAAIGSDGITINHFDNMGNGIEMDPDFSRHLARAKPMLNAIAALNTDDRKTDGVQVLFSDKIASHLQLPESETAGKIDLEALSLQMQENPSGGGAGGYTGSMQSLVHPSPLWAETCTILGIAHRLTQQIEPDRGPILVNGQTLNTLSDAQLEKLFSGFVVLDALAVETVCNRGLGHLIGIESIQWRTLEQDAYSYEAFDADLVGAHSRMNPRVCAQRPANRVLEMATKNGQVLSQIHGPDHAKLWPGAILAQTPQNGQVLSLTYPMDGGSQFFMAFFTKYRRLFFQNLFLKNGSGGKLLMSPDGTRCYRTETKQGTLFSVLNATLDLVENLSLRHDDASQFNSKWSLLNPDGQWRPIDARVEQGAIHYDLNIEPLSALFLIHHQ</sequence>
<keyword evidence="2" id="KW-1185">Reference proteome</keyword>
<dbReference type="Proteomes" id="UP001243717">
    <property type="component" value="Unassembled WGS sequence"/>
</dbReference>
<protein>
    <submittedName>
        <fullName evidence="1">Uncharacterized protein</fullName>
    </submittedName>
</protein>
<dbReference type="EMBL" id="JARXIC010000001">
    <property type="protein sequence ID" value="MDQ8192821.1"/>
    <property type="molecule type" value="Genomic_DNA"/>
</dbReference>
<proteinExistence type="predicted"/>
<accession>A0ABU1ADN7</accession>
<name>A0ABU1ADN7_9BACT</name>
<reference evidence="1 2" key="1">
    <citation type="submission" date="2023-04" db="EMBL/GenBank/DDBJ databases">
        <title>A novel bacteria isolated from coastal sediment.</title>
        <authorList>
            <person name="Liu X.-J."/>
            <person name="Du Z.-J."/>
        </authorList>
    </citation>
    <scope>NUCLEOTIDE SEQUENCE [LARGE SCALE GENOMIC DNA]</scope>
    <source>
        <strain evidence="1 2">SDUM461004</strain>
    </source>
</reference>
<evidence type="ECO:0000313" key="1">
    <source>
        <dbReference type="EMBL" id="MDQ8192821.1"/>
    </source>
</evidence>